<dbReference type="Pfam" id="PF03658">
    <property type="entry name" value="Ub-RnfH"/>
    <property type="match status" value="1"/>
</dbReference>
<dbReference type="InterPro" id="IPR016155">
    <property type="entry name" value="Mopterin_synth/thiamin_S_b"/>
</dbReference>
<evidence type="ECO:0000313" key="4">
    <source>
        <dbReference type="Proteomes" id="UP001589814"/>
    </source>
</evidence>
<reference evidence="3 4" key="1">
    <citation type="submission" date="2024-09" db="EMBL/GenBank/DDBJ databases">
        <authorList>
            <person name="Sun Q."/>
            <person name="Mori K."/>
        </authorList>
    </citation>
    <scope>NUCLEOTIDE SEQUENCE [LARGE SCALE GENOMIC DNA]</scope>
    <source>
        <strain evidence="3 4">CCM 7415</strain>
    </source>
</reference>
<dbReference type="PANTHER" id="PTHR37483:SF1">
    <property type="entry name" value="UPF0125 PROTEIN RATB"/>
    <property type="match status" value="1"/>
</dbReference>
<accession>A0ABV6G6I1</accession>
<comment type="caution">
    <text evidence="3">The sequence shown here is derived from an EMBL/GenBank/DDBJ whole genome shotgun (WGS) entry which is preliminary data.</text>
</comment>
<dbReference type="Proteomes" id="UP001589814">
    <property type="component" value="Unassembled WGS sequence"/>
</dbReference>
<evidence type="ECO:0000313" key="3">
    <source>
        <dbReference type="EMBL" id="MFC0269140.1"/>
    </source>
</evidence>
<dbReference type="PANTHER" id="PTHR37483">
    <property type="entry name" value="UPF0125 PROTEIN RATB"/>
    <property type="match status" value="1"/>
</dbReference>
<dbReference type="InterPro" id="IPR037021">
    <property type="entry name" value="RnfH_sf"/>
</dbReference>
<name>A0ABV6G6I1_9GAMM</name>
<dbReference type="HAMAP" id="MF_00460">
    <property type="entry name" value="UPF0125_RnfH"/>
    <property type="match status" value="1"/>
</dbReference>
<dbReference type="InterPro" id="IPR005346">
    <property type="entry name" value="RnfH"/>
</dbReference>
<dbReference type="Gene3D" id="3.10.20.280">
    <property type="entry name" value="RnfH-like"/>
    <property type="match status" value="1"/>
</dbReference>
<evidence type="ECO:0000256" key="2">
    <source>
        <dbReference type="HAMAP-Rule" id="MF_00460"/>
    </source>
</evidence>
<dbReference type="SUPFAM" id="SSF54285">
    <property type="entry name" value="MoaD/ThiS"/>
    <property type="match status" value="1"/>
</dbReference>
<proteinExistence type="inferred from homology"/>
<dbReference type="RefSeq" id="WP_019952531.1">
    <property type="nucleotide sequence ID" value="NZ_JBHLVX010000052.1"/>
</dbReference>
<evidence type="ECO:0000256" key="1">
    <source>
        <dbReference type="ARBA" id="ARBA00010645"/>
    </source>
</evidence>
<protein>
    <recommendedName>
        <fullName evidence="2">UPF0125 protein ACFFHW_14290</fullName>
    </recommendedName>
</protein>
<gene>
    <name evidence="3" type="ORF">ACFFHW_14290</name>
</gene>
<comment type="similarity">
    <text evidence="1 2">Belongs to the UPF0125 (RnfH) family.</text>
</comment>
<dbReference type="EMBL" id="JBHLVX010000052">
    <property type="protein sequence ID" value="MFC0269140.1"/>
    <property type="molecule type" value="Genomic_DNA"/>
</dbReference>
<sequence length="100" mass="11003">MSDRRKVVCEVAWADPDCQRLVEVVLDDGASAVQAIEASGLCNEVTALTGIAIEALSVGVFGTRLTSPRCYPVKDGDRIEIYRPLQIDPMQARRARARRD</sequence>
<keyword evidence="4" id="KW-1185">Reference proteome</keyword>
<organism evidence="3 4">
    <name type="scientific">Kushneria aurantia</name>
    <dbReference type="NCBI Taxonomy" id="504092"/>
    <lineage>
        <taxon>Bacteria</taxon>
        <taxon>Pseudomonadati</taxon>
        <taxon>Pseudomonadota</taxon>
        <taxon>Gammaproteobacteria</taxon>
        <taxon>Oceanospirillales</taxon>
        <taxon>Halomonadaceae</taxon>
        <taxon>Kushneria</taxon>
    </lineage>
</organism>